<protein>
    <submittedName>
        <fullName evidence="5">LacI family DNA-binding transcriptional regulator</fullName>
    </submittedName>
</protein>
<feature type="domain" description="HTH lacI-type" evidence="4">
    <location>
        <begin position="2"/>
        <end position="56"/>
    </location>
</feature>
<dbReference type="PANTHER" id="PTHR30146:SF109">
    <property type="entry name" value="HTH-TYPE TRANSCRIPTIONAL REGULATOR GALS"/>
    <property type="match status" value="1"/>
</dbReference>
<evidence type="ECO:0000259" key="4">
    <source>
        <dbReference type="PROSITE" id="PS50932"/>
    </source>
</evidence>
<dbReference type="GO" id="GO:0003677">
    <property type="term" value="F:DNA binding"/>
    <property type="evidence" value="ECO:0007669"/>
    <property type="project" value="UniProtKB-KW"/>
</dbReference>
<dbReference type="Pfam" id="PF00356">
    <property type="entry name" value="LacI"/>
    <property type="match status" value="1"/>
</dbReference>
<dbReference type="Gene3D" id="3.40.50.2300">
    <property type="match status" value="2"/>
</dbReference>
<keyword evidence="6" id="KW-1185">Reference proteome</keyword>
<dbReference type="InterPro" id="IPR000843">
    <property type="entry name" value="HTH_LacI"/>
</dbReference>
<dbReference type="InterPro" id="IPR046335">
    <property type="entry name" value="LacI/GalR-like_sensor"/>
</dbReference>
<dbReference type="CDD" id="cd06267">
    <property type="entry name" value="PBP1_LacI_sugar_binding-like"/>
    <property type="match status" value="1"/>
</dbReference>
<dbReference type="EMBL" id="JACOQH010000003">
    <property type="protein sequence ID" value="MBC5753412.1"/>
    <property type="molecule type" value="Genomic_DNA"/>
</dbReference>
<name>A0ABR7I941_9FIRM</name>
<dbReference type="PROSITE" id="PS50932">
    <property type="entry name" value="HTH_LACI_2"/>
    <property type="match status" value="1"/>
</dbReference>
<dbReference type="Pfam" id="PF13377">
    <property type="entry name" value="Peripla_BP_3"/>
    <property type="match status" value="1"/>
</dbReference>
<dbReference type="SMART" id="SM00354">
    <property type="entry name" value="HTH_LACI"/>
    <property type="match status" value="1"/>
</dbReference>
<dbReference type="SUPFAM" id="SSF53822">
    <property type="entry name" value="Periplasmic binding protein-like I"/>
    <property type="match status" value="1"/>
</dbReference>
<sequence>MVTIKDIANRLGISVSTVSKGINGASDISDELRQQVLDTAIEMGYRSKRMRREQNKRLCIFIENMSYESDAQFGYELVLGFRQAALRDNWDVTVIPVTPELQQKERYDVYMLKNGYSGAFLLGFALQDDWMEQFSSTTIPTVLLDNYIPKNPHVSYIGTDNYEGIDLAVAHLAELGHTRIAFLNGSPYSLVSDQREQAFLRSMESHHLTPDRNLMGQGYYVPESAKYHVSHFLENGATAILCGSDLIASGVIAECQAHGFSVPEDISVTGFDDLPISAQLNPPLTTVRQDRAELGKCGYYTLHSLMRDVSISRTLMRPQLIARASTKKRENIS</sequence>
<organism evidence="5 6">
    <name type="scientific">Roseburia yibonii</name>
    <dbReference type="NCBI Taxonomy" id="2763063"/>
    <lineage>
        <taxon>Bacteria</taxon>
        <taxon>Bacillati</taxon>
        <taxon>Bacillota</taxon>
        <taxon>Clostridia</taxon>
        <taxon>Lachnospirales</taxon>
        <taxon>Lachnospiraceae</taxon>
        <taxon>Roseburia</taxon>
    </lineage>
</organism>
<dbReference type="Gene3D" id="1.10.260.40">
    <property type="entry name" value="lambda repressor-like DNA-binding domains"/>
    <property type="match status" value="1"/>
</dbReference>
<dbReference type="InterPro" id="IPR010982">
    <property type="entry name" value="Lambda_DNA-bd_dom_sf"/>
</dbReference>
<keyword evidence="1" id="KW-0805">Transcription regulation</keyword>
<keyword evidence="3" id="KW-0804">Transcription</keyword>
<dbReference type="Proteomes" id="UP000621540">
    <property type="component" value="Unassembled WGS sequence"/>
</dbReference>
<keyword evidence="2 5" id="KW-0238">DNA-binding</keyword>
<evidence type="ECO:0000256" key="3">
    <source>
        <dbReference type="ARBA" id="ARBA00023163"/>
    </source>
</evidence>
<gene>
    <name evidence="5" type="ORF">H8Z76_05115</name>
</gene>
<dbReference type="SUPFAM" id="SSF47413">
    <property type="entry name" value="lambda repressor-like DNA-binding domains"/>
    <property type="match status" value="1"/>
</dbReference>
<evidence type="ECO:0000313" key="6">
    <source>
        <dbReference type="Proteomes" id="UP000621540"/>
    </source>
</evidence>
<dbReference type="RefSeq" id="WP_147618272.1">
    <property type="nucleotide sequence ID" value="NZ_JACOQH010000003.1"/>
</dbReference>
<reference evidence="5 6" key="1">
    <citation type="submission" date="2020-08" db="EMBL/GenBank/DDBJ databases">
        <title>Genome public.</title>
        <authorList>
            <person name="Liu C."/>
            <person name="Sun Q."/>
        </authorList>
    </citation>
    <scope>NUCLEOTIDE SEQUENCE [LARGE SCALE GENOMIC DNA]</scope>
    <source>
        <strain evidence="5 6">BX0805</strain>
    </source>
</reference>
<evidence type="ECO:0000256" key="2">
    <source>
        <dbReference type="ARBA" id="ARBA00023125"/>
    </source>
</evidence>
<dbReference type="PANTHER" id="PTHR30146">
    <property type="entry name" value="LACI-RELATED TRANSCRIPTIONAL REPRESSOR"/>
    <property type="match status" value="1"/>
</dbReference>
<evidence type="ECO:0000313" key="5">
    <source>
        <dbReference type="EMBL" id="MBC5753412.1"/>
    </source>
</evidence>
<dbReference type="InterPro" id="IPR028082">
    <property type="entry name" value="Peripla_BP_I"/>
</dbReference>
<proteinExistence type="predicted"/>
<comment type="caution">
    <text evidence="5">The sequence shown here is derived from an EMBL/GenBank/DDBJ whole genome shotgun (WGS) entry which is preliminary data.</text>
</comment>
<evidence type="ECO:0000256" key="1">
    <source>
        <dbReference type="ARBA" id="ARBA00023015"/>
    </source>
</evidence>
<dbReference type="CDD" id="cd01392">
    <property type="entry name" value="HTH_LacI"/>
    <property type="match status" value="1"/>
</dbReference>
<accession>A0ABR7I941</accession>